<evidence type="ECO:0000313" key="3">
    <source>
        <dbReference type="EMBL" id="TYR99759.1"/>
    </source>
</evidence>
<comment type="caution">
    <text evidence="3">The sequence shown here is derived from an EMBL/GenBank/DDBJ whole genome shotgun (WGS) entry which is preliminary data.</text>
</comment>
<proteinExistence type="predicted"/>
<feature type="domain" description="HTH cro/C1-type" evidence="2">
    <location>
        <begin position="5"/>
        <end position="59"/>
    </location>
</feature>
<gene>
    <name evidence="3" type="ORF">FZC84_08010</name>
</gene>
<keyword evidence="1" id="KW-0238">DNA-binding</keyword>
<protein>
    <submittedName>
        <fullName evidence="3">Helix-turn-helix domain-containing protein</fullName>
    </submittedName>
</protein>
<dbReference type="EMBL" id="VTEG01000004">
    <property type="protein sequence ID" value="TYR99759.1"/>
    <property type="molecule type" value="Genomic_DNA"/>
</dbReference>
<dbReference type="InterPro" id="IPR001387">
    <property type="entry name" value="Cro/C1-type_HTH"/>
</dbReference>
<dbReference type="InterPro" id="IPR035965">
    <property type="entry name" value="PAS-like_dom_sf"/>
</dbReference>
<dbReference type="PANTHER" id="PTHR46797:SF1">
    <property type="entry name" value="METHYLPHOSPHONATE SYNTHASE"/>
    <property type="match status" value="1"/>
</dbReference>
<dbReference type="GO" id="GO:0003677">
    <property type="term" value="F:DNA binding"/>
    <property type="evidence" value="ECO:0007669"/>
    <property type="project" value="UniProtKB-KW"/>
</dbReference>
<dbReference type="Pfam" id="PF01381">
    <property type="entry name" value="HTH_3"/>
    <property type="match status" value="1"/>
</dbReference>
<dbReference type="GO" id="GO:0003700">
    <property type="term" value="F:DNA-binding transcription factor activity"/>
    <property type="evidence" value="ECO:0007669"/>
    <property type="project" value="TreeGrafter"/>
</dbReference>
<evidence type="ECO:0000313" key="4">
    <source>
        <dbReference type="Proteomes" id="UP000325182"/>
    </source>
</evidence>
<dbReference type="RefSeq" id="WP_148953514.1">
    <property type="nucleotide sequence ID" value="NZ_VTEG01000004.1"/>
</dbReference>
<name>A0A5D4MCT8_9BACI</name>
<dbReference type="Gene3D" id="3.30.450.20">
    <property type="entry name" value="PAS domain"/>
    <property type="match status" value="1"/>
</dbReference>
<dbReference type="Gene3D" id="1.10.260.40">
    <property type="entry name" value="lambda repressor-like DNA-binding domains"/>
    <property type="match status" value="1"/>
</dbReference>
<dbReference type="AlphaFoldDB" id="A0A5D4MCT8"/>
<dbReference type="SMART" id="SM00530">
    <property type="entry name" value="HTH_XRE"/>
    <property type="match status" value="1"/>
</dbReference>
<accession>A0A5D4MCT8</accession>
<organism evidence="3 4">
    <name type="scientific">Rossellomorea vietnamensis</name>
    <dbReference type="NCBI Taxonomy" id="218284"/>
    <lineage>
        <taxon>Bacteria</taxon>
        <taxon>Bacillati</taxon>
        <taxon>Bacillota</taxon>
        <taxon>Bacilli</taxon>
        <taxon>Bacillales</taxon>
        <taxon>Bacillaceae</taxon>
        <taxon>Rossellomorea</taxon>
    </lineage>
</organism>
<dbReference type="InterPro" id="IPR050807">
    <property type="entry name" value="TransReg_Diox_bact_type"/>
</dbReference>
<sequence length="176" mass="20031">MREWLRQLREEKGLTQEKVASESYINRAYYSQIENGVRNPSFEVAAKIAETFDIDPSRFFIAKGSEPFGLALRNAPVIIAHCDLNLRYTWFHHPHAAFSSEVAIGKTDEELGLAKGIEELIELKRVIIKEGRPLKRTIVFEQPNGERTYVVFGEPLHNGREEINGVVTVSMDITSE</sequence>
<dbReference type="SUPFAM" id="SSF47413">
    <property type="entry name" value="lambda repressor-like DNA-binding domains"/>
    <property type="match status" value="1"/>
</dbReference>
<dbReference type="PROSITE" id="PS50943">
    <property type="entry name" value="HTH_CROC1"/>
    <property type="match status" value="1"/>
</dbReference>
<dbReference type="CDD" id="cd00093">
    <property type="entry name" value="HTH_XRE"/>
    <property type="match status" value="1"/>
</dbReference>
<dbReference type="SUPFAM" id="SSF55785">
    <property type="entry name" value="PYP-like sensor domain (PAS domain)"/>
    <property type="match status" value="1"/>
</dbReference>
<reference evidence="3 4" key="1">
    <citation type="submission" date="2019-08" db="EMBL/GenBank/DDBJ databases">
        <title>Bacillus genomes from the desert of Cuatro Cienegas, Coahuila.</title>
        <authorList>
            <person name="Olmedo-Alvarez G."/>
        </authorList>
    </citation>
    <scope>NUCLEOTIDE SEQUENCE [LARGE SCALE GENOMIC DNA]</scope>
    <source>
        <strain evidence="3 4">CH128b_4D</strain>
    </source>
</reference>
<dbReference type="GO" id="GO:0005829">
    <property type="term" value="C:cytosol"/>
    <property type="evidence" value="ECO:0007669"/>
    <property type="project" value="TreeGrafter"/>
</dbReference>
<dbReference type="Proteomes" id="UP000325182">
    <property type="component" value="Unassembled WGS sequence"/>
</dbReference>
<dbReference type="InterPro" id="IPR010982">
    <property type="entry name" value="Lambda_DNA-bd_dom_sf"/>
</dbReference>
<evidence type="ECO:0000256" key="1">
    <source>
        <dbReference type="ARBA" id="ARBA00023125"/>
    </source>
</evidence>
<dbReference type="PANTHER" id="PTHR46797">
    <property type="entry name" value="HTH-TYPE TRANSCRIPTIONAL REGULATOR"/>
    <property type="match status" value="1"/>
</dbReference>
<evidence type="ECO:0000259" key="2">
    <source>
        <dbReference type="PROSITE" id="PS50943"/>
    </source>
</evidence>